<gene>
    <name evidence="1" type="ORF">Tco_0990324</name>
</gene>
<evidence type="ECO:0000313" key="1">
    <source>
        <dbReference type="EMBL" id="GJT55270.1"/>
    </source>
</evidence>
<reference evidence="1" key="2">
    <citation type="submission" date="2022-01" db="EMBL/GenBank/DDBJ databases">
        <authorList>
            <person name="Yamashiro T."/>
            <person name="Shiraishi A."/>
            <person name="Satake H."/>
            <person name="Nakayama K."/>
        </authorList>
    </citation>
    <scope>NUCLEOTIDE SEQUENCE</scope>
</reference>
<organism evidence="1 2">
    <name type="scientific">Tanacetum coccineum</name>
    <dbReference type="NCBI Taxonomy" id="301880"/>
    <lineage>
        <taxon>Eukaryota</taxon>
        <taxon>Viridiplantae</taxon>
        <taxon>Streptophyta</taxon>
        <taxon>Embryophyta</taxon>
        <taxon>Tracheophyta</taxon>
        <taxon>Spermatophyta</taxon>
        <taxon>Magnoliopsida</taxon>
        <taxon>eudicotyledons</taxon>
        <taxon>Gunneridae</taxon>
        <taxon>Pentapetalae</taxon>
        <taxon>asterids</taxon>
        <taxon>campanulids</taxon>
        <taxon>Asterales</taxon>
        <taxon>Asteraceae</taxon>
        <taxon>Asteroideae</taxon>
        <taxon>Anthemideae</taxon>
        <taxon>Anthemidinae</taxon>
        <taxon>Tanacetum</taxon>
    </lineage>
</organism>
<protein>
    <submittedName>
        <fullName evidence="1">Uncharacterized protein</fullName>
    </submittedName>
</protein>
<evidence type="ECO:0000313" key="2">
    <source>
        <dbReference type="Proteomes" id="UP001151760"/>
    </source>
</evidence>
<accession>A0ABQ5EWE4</accession>
<sequence length="154" mass="17277">MVGRIGQSAPLALKFVVGYIRAAYLLALGANSNIVDRSIRIVTGNPSQNQRDLPRDTLLDRVEVLRESNTLSWKSCQEGSLNLSDHRCSSQEVSKFILRLKDQDIKLKSQDIKSKIKIQDRKHAKGTSKEFLRTQGSKIQDVTRSEAIIPMTTP</sequence>
<comment type="caution">
    <text evidence="1">The sequence shown here is derived from an EMBL/GenBank/DDBJ whole genome shotgun (WGS) entry which is preliminary data.</text>
</comment>
<name>A0ABQ5EWE4_9ASTR</name>
<dbReference type="Proteomes" id="UP001151760">
    <property type="component" value="Unassembled WGS sequence"/>
</dbReference>
<dbReference type="EMBL" id="BQNB010016742">
    <property type="protein sequence ID" value="GJT55270.1"/>
    <property type="molecule type" value="Genomic_DNA"/>
</dbReference>
<reference evidence="1" key="1">
    <citation type="journal article" date="2022" name="Int. J. Mol. Sci.">
        <title>Draft Genome of Tanacetum Coccineum: Genomic Comparison of Closely Related Tanacetum-Family Plants.</title>
        <authorList>
            <person name="Yamashiro T."/>
            <person name="Shiraishi A."/>
            <person name="Nakayama K."/>
            <person name="Satake H."/>
        </authorList>
    </citation>
    <scope>NUCLEOTIDE SEQUENCE</scope>
</reference>
<proteinExistence type="predicted"/>
<keyword evidence="2" id="KW-1185">Reference proteome</keyword>